<protein>
    <submittedName>
        <fullName evidence="1">Uncharacterized protein</fullName>
    </submittedName>
</protein>
<proteinExistence type="predicted"/>
<dbReference type="EMBL" id="BJNG01000026">
    <property type="protein sequence ID" value="GEC20998.1"/>
    <property type="molecule type" value="Genomic_DNA"/>
</dbReference>
<reference evidence="1 2" key="1">
    <citation type="submission" date="2019-06" db="EMBL/GenBank/DDBJ databases">
        <title>Whole genome shotgun sequence of Pseudonocardia hydrocarbonoxydans NBRC 14498.</title>
        <authorList>
            <person name="Hosoyama A."/>
            <person name="Uohara A."/>
            <person name="Ohji S."/>
            <person name="Ichikawa N."/>
        </authorList>
    </citation>
    <scope>NUCLEOTIDE SEQUENCE [LARGE SCALE GENOMIC DNA]</scope>
    <source>
        <strain evidence="1 2">NBRC 14498</strain>
    </source>
</reference>
<dbReference type="Proteomes" id="UP000320338">
    <property type="component" value="Unassembled WGS sequence"/>
</dbReference>
<gene>
    <name evidence="1" type="ORF">PHY01_32810</name>
</gene>
<organism evidence="1 2">
    <name type="scientific">Pseudonocardia hydrocarbonoxydans</name>
    <dbReference type="NCBI Taxonomy" id="76726"/>
    <lineage>
        <taxon>Bacteria</taxon>
        <taxon>Bacillati</taxon>
        <taxon>Actinomycetota</taxon>
        <taxon>Actinomycetes</taxon>
        <taxon>Pseudonocardiales</taxon>
        <taxon>Pseudonocardiaceae</taxon>
        <taxon>Pseudonocardia</taxon>
    </lineage>
</organism>
<dbReference type="AlphaFoldDB" id="A0A4Y3WR73"/>
<sequence>MPGAWARCNVDRGGCGRVTCGAGLHLIASVRDMAWQSGLTDGDGYSVPVCQEGFCGNLYTEMERAIVAFRFPRGIDARLELEKFEARAKFGPEDQWMTITAVTMLRVFEYHSVVKERLRRERLAALLAEEEAARAAARAAAPSPEEQKAARRAAFAEQERMFREMLPDLFSVEGVDPELAAAFARDLE</sequence>
<comment type="caution">
    <text evidence="1">The sequence shown here is derived from an EMBL/GenBank/DDBJ whole genome shotgun (WGS) entry which is preliminary data.</text>
</comment>
<name>A0A4Y3WR73_9PSEU</name>
<accession>A0A4Y3WR73</accession>
<keyword evidence="2" id="KW-1185">Reference proteome</keyword>
<evidence type="ECO:0000313" key="2">
    <source>
        <dbReference type="Proteomes" id="UP000320338"/>
    </source>
</evidence>
<evidence type="ECO:0000313" key="1">
    <source>
        <dbReference type="EMBL" id="GEC20998.1"/>
    </source>
</evidence>